<feature type="region of interest" description="Disordered" evidence="1">
    <location>
        <begin position="1"/>
        <end position="22"/>
    </location>
</feature>
<proteinExistence type="predicted"/>
<gene>
    <name evidence="2" type="ORF">HF568_11490</name>
</gene>
<dbReference type="Proteomes" id="UP000887300">
    <property type="component" value="Unassembled WGS sequence"/>
</dbReference>
<reference evidence="2" key="1">
    <citation type="journal article" date="2021" name="ISME J.">
        <title>Genomic evolution of the class Acidithiobacillia: deep-branching Proteobacteria living in extreme acidic conditions.</title>
        <authorList>
            <person name="Moya-Beltran A."/>
            <person name="Beard S."/>
            <person name="Rojas-Villalobos C."/>
            <person name="Issotta F."/>
            <person name="Gallardo Y."/>
            <person name="Ulloa R."/>
            <person name="Giaveno A."/>
            <person name="Degli Esposti M."/>
            <person name="Johnson D.B."/>
            <person name="Quatrini R."/>
        </authorList>
    </citation>
    <scope>NUCLEOTIDE SEQUENCE</scope>
    <source>
        <strain evidence="2">DSM 583</strain>
    </source>
</reference>
<protein>
    <submittedName>
        <fullName evidence="2">Uncharacterized protein</fullName>
    </submittedName>
</protein>
<evidence type="ECO:0000313" key="2">
    <source>
        <dbReference type="EMBL" id="MBU2723808.1"/>
    </source>
</evidence>
<organism evidence="2 3">
    <name type="scientific">Acidithiobacillus ferridurans</name>
    <dbReference type="NCBI Taxonomy" id="1232575"/>
    <lineage>
        <taxon>Bacteria</taxon>
        <taxon>Pseudomonadati</taxon>
        <taxon>Pseudomonadota</taxon>
        <taxon>Acidithiobacillia</taxon>
        <taxon>Acidithiobacillales</taxon>
        <taxon>Acidithiobacillaceae</taxon>
        <taxon>Acidithiobacillus</taxon>
    </lineage>
</organism>
<dbReference type="EMBL" id="JABBHS010000344">
    <property type="protein sequence ID" value="MBU2723808.1"/>
    <property type="molecule type" value="Genomic_DNA"/>
</dbReference>
<evidence type="ECO:0000256" key="1">
    <source>
        <dbReference type="SAM" id="MobiDB-lite"/>
    </source>
</evidence>
<name>A0A8X8GBK4_ACIFI</name>
<sequence length="396" mass="44653">MAHQQQPAHAGHSVDESNAGSDAVPELRFPATLFPVSAAFASFVDQATGNRILPHDDVDWGDQITERMRQTPRSMSDFVAKTRAAATQAFHTDIGRHLTVKAYTIFGHLLTGNTTFSGQLHTHDRFMLVVSAPRHGGSYLTKELYRAVGMDHRQLPATFAHDGYPDASLRWTKQDFGQNLPMPKRTIQQTAEWLTMADWFFREAPKREGLRTIPKKATKMIYAAPFFREVFGPSAEWVVAVRHPAAACLSLVEKAGGMTNDGKFPQFPRSAIEQYVLSSWADDGISAQDVARMDYFTAYLHYWMRYHQIMAVNGLFSGNKRLRVLAYHPDQFESYLQEQHIRFGSGQQVEPMHVHSKTMQEVPHWVAQSQKALDGVAALWESYQVAFPMEAIALAL</sequence>
<dbReference type="AlphaFoldDB" id="A0A8X8GBK4"/>
<accession>A0A8X8GBK4</accession>
<comment type="caution">
    <text evidence="2">The sequence shown here is derived from an EMBL/GenBank/DDBJ whole genome shotgun (WGS) entry which is preliminary data.</text>
</comment>
<evidence type="ECO:0000313" key="3">
    <source>
        <dbReference type="Proteomes" id="UP000887300"/>
    </source>
</evidence>